<proteinExistence type="predicted"/>
<evidence type="ECO:0000256" key="1">
    <source>
        <dbReference type="SAM" id="MobiDB-lite"/>
    </source>
</evidence>
<feature type="compositionally biased region" description="Polar residues" evidence="1">
    <location>
        <begin position="24"/>
        <end position="41"/>
    </location>
</feature>
<name>A0A392NV20_9FABA</name>
<gene>
    <name evidence="2" type="ORF">A2U01_0024708</name>
</gene>
<reference evidence="2 3" key="1">
    <citation type="journal article" date="2018" name="Front. Plant Sci.">
        <title>Red Clover (Trifolium pratense) and Zigzag Clover (T. medium) - A Picture of Genomic Similarities and Differences.</title>
        <authorList>
            <person name="Dluhosova J."/>
            <person name="Istvanek J."/>
            <person name="Nedelnik J."/>
            <person name="Repkova J."/>
        </authorList>
    </citation>
    <scope>NUCLEOTIDE SEQUENCE [LARGE SCALE GENOMIC DNA]</scope>
    <source>
        <strain evidence="3">cv. 10/8</strain>
        <tissue evidence="2">Leaf</tissue>
    </source>
</reference>
<dbReference type="AlphaFoldDB" id="A0A392NV20"/>
<feature type="non-terminal residue" evidence="2">
    <location>
        <position position="41"/>
    </location>
</feature>
<sequence length="41" mass="4387">MENVPESSSKGTKRRRTDNPDAAGNTSSSLGIQSSPIPHLY</sequence>
<evidence type="ECO:0000313" key="2">
    <source>
        <dbReference type="EMBL" id="MCI03668.1"/>
    </source>
</evidence>
<protein>
    <submittedName>
        <fullName evidence="2">Uncharacterized protein</fullName>
    </submittedName>
</protein>
<comment type="caution">
    <text evidence="2">The sequence shown here is derived from an EMBL/GenBank/DDBJ whole genome shotgun (WGS) entry which is preliminary data.</text>
</comment>
<keyword evidence="3" id="KW-1185">Reference proteome</keyword>
<feature type="region of interest" description="Disordered" evidence="1">
    <location>
        <begin position="1"/>
        <end position="41"/>
    </location>
</feature>
<feature type="compositionally biased region" description="Polar residues" evidence="1">
    <location>
        <begin position="1"/>
        <end position="10"/>
    </location>
</feature>
<accession>A0A392NV20</accession>
<dbReference type="Proteomes" id="UP000265520">
    <property type="component" value="Unassembled WGS sequence"/>
</dbReference>
<evidence type="ECO:0000313" key="3">
    <source>
        <dbReference type="Proteomes" id="UP000265520"/>
    </source>
</evidence>
<organism evidence="2 3">
    <name type="scientific">Trifolium medium</name>
    <dbReference type="NCBI Taxonomy" id="97028"/>
    <lineage>
        <taxon>Eukaryota</taxon>
        <taxon>Viridiplantae</taxon>
        <taxon>Streptophyta</taxon>
        <taxon>Embryophyta</taxon>
        <taxon>Tracheophyta</taxon>
        <taxon>Spermatophyta</taxon>
        <taxon>Magnoliopsida</taxon>
        <taxon>eudicotyledons</taxon>
        <taxon>Gunneridae</taxon>
        <taxon>Pentapetalae</taxon>
        <taxon>rosids</taxon>
        <taxon>fabids</taxon>
        <taxon>Fabales</taxon>
        <taxon>Fabaceae</taxon>
        <taxon>Papilionoideae</taxon>
        <taxon>50 kb inversion clade</taxon>
        <taxon>NPAAA clade</taxon>
        <taxon>Hologalegina</taxon>
        <taxon>IRL clade</taxon>
        <taxon>Trifolieae</taxon>
        <taxon>Trifolium</taxon>
    </lineage>
</organism>
<dbReference type="EMBL" id="LXQA010052888">
    <property type="protein sequence ID" value="MCI03668.1"/>
    <property type="molecule type" value="Genomic_DNA"/>
</dbReference>